<comment type="caution">
    <text evidence="2">The sequence shown here is derived from an EMBL/GenBank/DDBJ whole genome shotgun (WGS) entry which is preliminary data.</text>
</comment>
<dbReference type="Proteomes" id="UP001597295">
    <property type="component" value="Unassembled WGS sequence"/>
</dbReference>
<accession>A0ABW5DSC3</accession>
<dbReference type="RefSeq" id="WP_379876295.1">
    <property type="nucleotide sequence ID" value="NZ_JBHUIP010000010.1"/>
</dbReference>
<evidence type="ECO:0008006" key="4">
    <source>
        <dbReference type="Google" id="ProtNLM"/>
    </source>
</evidence>
<organism evidence="2 3">
    <name type="scientific">Lacibacterium aquatile</name>
    <dbReference type="NCBI Taxonomy" id="1168082"/>
    <lineage>
        <taxon>Bacteria</taxon>
        <taxon>Pseudomonadati</taxon>
        <taxon>Pseudomonadota</taxon>
        <taxon>Alphaproteobacteria</taxon>
        <taxon>Rhodospirillales</taxon>
        <taxon>Rhodospirillaceae</taxon>
    </lineage>
</organism>
<proteinExistence type="predicted"/>
<dbReference type="InterPro" id="IPR029045">
    <property type="entry name" value="ClpP/crotonase-like_dom_sf"/>
</dbReference>
<evidence type="ECO:0000313" key="3">
    <source>
        <dbReference type="Proteomes" id="UP001597295"/>
    </source>
</evidence>
<keyword evidence="3" id="KW-1185">Reference proteome</keyword>
<sequence length="247" mass="27995">MSVEFIVREERPTWKTTGIRLLILLPVVFILYMIFSLFFIFARLTDPSVPDAPASVVKIGERHTFKGLIGATMLDLVRDLTAKGELKEAEFMSGGGSIGVAREIGLILRDHDVIISQSSVGRCYSACLDILSLADMRRARIDDNAYFMFHGGRLTMDETDYYLFEYPIQLMARHLFQDVRQEAQPSYSIDKLQPGLMSYFFTCKHNPLFDIDPLFLSWGEIKQIGAGTFTLTCDQAMARPAPYWPPS</sequence>
<feature type="transmembrane region" description="Helical" evidence="1">
    <location>
        <begin position="21"/>
        <end position="42"/>
    </location>
</feature>
<name>A0ABW5DSC3_9PROT</name>
<keyword evidence="1" id="KW-0472">Membrane</keyword>
<evidence type="ECO:0000313" key="2">
    <source>
        <dbReference type="EMBL" id="MFD2263304.1"/>
    </source>
</evidence>
<keyword evidence="1" id="KW-0812">Transmembrane</keyword>
<protein>
    <recommendedName>
        <fullName evidence="4">PBP domain-containing protein</fullName>
    </recommendedName>
</protein>
<keyword evidence="1" id="KW-1133">Transmembrane helix</keyword>
<gene>
    <name evidence="2" type="ORF">ACFSM5_10430</name>
</gene>
<evidence type="ECO:0000256" key="1">
    <source>
        <dbReference type="SAM" id="Phobius"/>
    </source>
</evidence>
<reference evidence="3" key="1">
    <citation type="journal article" date="2019" name="Int. J. Syst. Evol. Microbiol.">
        <title>The Global Catalogue of Microorganisms (GCM) 10K type strain sequencing project: providing services to taxonomists for standard genome sequencing and annotation.</title>
        <authorList>
            <consortium name="The Broad Institute Genomics Platform"/>
            <consortium name="The Broad Institute Genome Sequencing Center for Infectious Disease"/>
            <person name="Wu L."/>
            <person name="Ma J."/>
        </authorList>
    </citation>
    <scope>NUCLEOTIDE SEQUENCE [LARGE SCALE GENOMIC DNA]</scope>
    <source>
        <strain evidence="3">CGMCC 1.19062</strain>
    </source>
</reference>
<dbReference type="SUPFAM" id="SSF52096">
    <property type="entry name" value="ClpP/crotonase"/>
    <property type="match status" value="1"/>
</dbReference>
<dbReference type="EMBL" id="JBHUIP010000010">
    <property type="protein sequence ID" value="MFD2263304.1"/>
    <property type="molecule type" value="Genomic_DNA"/>
</dbReference>